<reference evidence="3" key="1">
    <citation type="submission" date="2019-08" db="EMBL/GenBank/DDBJ databases">
        <title>The improved chromosome-level genome for the pearl oyster Pinctada fucata martensii using PacBio sequencing and Hi-C.</title>
        <authorList>
            <person name="Zheng Z."/>
        </authorList>
    </citation>
    <scope>NUCLEOTIDE SEQUENCE</scope>
    <source>
        <strain evidence="3">ZZ-2019</strain>
        <tissue evidence="3">Adductor muscle</tissue>
    </source>
</reference>
<dbReference type="AlphaFoldDB" id="A0AA88YQJ4"/>
<accession>A0AA88YQJ4</accession>
<keyword evidence="4" id="KW-1185">Reference proteome</keyword>
<sequence>MADGKSSKYFPDAKDGKKKPVGPKKPAIPSSTKPPCKRTCSEVFNSSTEESVNIMAELEDIKHAIQDTMKREDVKDIVKEVVKEIVKETKEEIAKSLEKMEKRNEKIYEKLENRIQRLEVENNNLKEKMSDIKKENREMKSDLSDAVIIAREAQRKSNYNEQYSRKNNVKVHGIPEDRGESVFSVAEQSLKDVANIQLEESDVVAIHRIPGPKGSPRPILIKLKNTGAKARIMKNRKRVRQAGRDMRLSDDVTRLNSMLLQRLNDHPCIDQAWYFNGNVYGTVKEGDGKKIQFDIHDDIEEKIKRK</sequence>
<evidence type="ECO:0000313" key="4">
    <source>
        <dbReference type="Proteomes" id="UP001186944"/>
    </source>
</evidence>
<gene>
    <name evidence="3" type="ORF">FSP39_004877</name>
</gene>
<name>A0AA88YQJ4_PINIB</name>
<evidence type="ECO:0000256" key="2">
    <source>
        <dbReference type="SAM" id="MobiDB-lite"/>
    </source>
</evidence>
<dbReference type="Proteomes" id="UP001186944">
    <property type="component" value="Unassembled WGS sequence"/>
</dbReference>
<keyword evidence="1" id="KW-0175">Coiled coil</keyword>
<proteinExistence type="predicted"/>
<feature type="coiled-coil region" evidence="1">
    <location>
        <begin position="83"/>
        <end position="142"/>
    </location>
</feature>
<protein>
    <submittedName>
        <fullName evidence="3">Uncharacterized protein</fullName>
    </submittedName>
</protein>
<feature type="region of interest" description="Disordered" evidence="2">
    <location>
        <begin position="1"/>
        <end position="39"/>
    </location>
</feature>
<evidence type="ECO:0000256" key="1">
    <source>
        <dbReference type="SAM" id="Coils"/>
    </source>
</evidence>
<dbReference type="PANTHER" id="PTHR11505">
    <property type="entry name" value="L1 TRANSPOSABLE ELEMENT-RELATED"/>
    <property type="match status" value="1"/>
</dbReference>
<organism evidence="3 4">
    <name type="scientific">Pinctada imbricata</name>
    <name type="common">Atlantic pearl-oyster</name>
    <name type="synonym">Pinctada martensii</name>
    <dbReference type="NCBI Taxonomy" id="66713"/>
    <lineage>
        <taxon>Eukaryota</taxon>
        <taxon>Metazoa</taxon>
        <taxon>Spiralia</taxon>
        <taxon>Lophotrochozoa</taxon>
        <taxon>Mollusca</taxon>
        <taxon>Bivalvia</taxon>
        <taxon>Autobranchia</taxon>
        <taxon>Pteriomorphia</taxon>
        <taxon>Pterioida</taxon>
        <taxon>Pterioidea</taxon>
        <taxon>Pteriidae</taxon>
        <taxon>Pinctada</taxon>
    </lineage>
</organism>
<dbReference type="EMBL" id="VSWD01000003">
    <property type="protein sequence ID" value="KAK3105753.1"/>
    <property type="molecule type" value="Genomic_DNA"/>
</dbReference>
<dbReference type="InterPro" id="IPR004244">
    <property type="entry name" value="Transposase_22"/>
</dbReference>
<evidence type="ECO:0000313" key="3">
    <source>
        <dbReference type="EMBL" id="KAK3105753.1"/>
    </source>
</evidence>
<dbReference type="Gene3D" id="3.30.70.1820">
    <property type="entry name" value="L1 transposable element, RRM domain"/>
    <property type="match status" value="1"/>
</dbReference>
<comment type="caution">
    <text evidence="3">The sequence shown here is derived from an EMBL/GenBank/DDBJ whole genome shotgun (WGS) entry which is preliminary data.</text>
</comment>